<feature type="compositionally biased region" description="Basic and acidic residues" evidence="15">
    <location>
        <begin position="9"/>
        <end position="36"/>
    </location>
</feature>
<sequence length="779" mass="83764">MAAKSKSGKRIEPSFDGGGRRGRDDDLRADPRDRATSKTSRAAKPTSKSSRSTSRSRTKRRSGGGLFGFLRRGIYWMLVLGLWGGIAVAGLLVYYGSRMPSAESWAMPDRPPNIKIVDVNGSLLANRGSTGGEAVPLDSMSPYIPQAVMAIEDRRFYSHFGVDPIGLSRAMMRNAMSGRMVQGGSTLTQQLAKNMFLTPERTLERKVQELLLAFWLESKYTKEQILAMYLNRVFFGSNSYGVEAASRRYFNKSARDVNLTEAAILAGLLKAPSALSPAKNPEGAMARAKLVLAAMEDQGYINHDELTAALDQKAPKAKSYWSGAEHYAADMVMDELPGLIGEVKEDIVVDTTIDKTLEKAAEKSIQTALDKDGKRLGVSQAALVSIDGTGAIRAVVGGREYAKSQFNRAFKAKRQPGSAFKPFVYAAALEQGLTPGSVRNDAPVRIGKWTPENYDNKYRGQVTLANALANSLNTIAAQLVMEAGPQNVSKLAHRMGIETELQDNASIALGTSEVSLVELTAAYAPFMNGGFKATPHVIKRVTTVSGKVLYENTYDTPPKVISEKIAAQMNMMMAGVITRGTGKKAKLPGWQVAGKSGTTQSFRDALFVGYSANLTTGVWFGNDDGASMKKVTGGGLPAQTWSDFMIAAHKGLAPAPLFGLGGVQMQDPDPVAGEQPQQQHKDTLFEMISNALGGDGGKPTPEVGVGQGESVSGNHTKVNRDRPVVDESGLPAAEIDDVIRHSDRDQNNGLVPPMDVGRTGANPQPKKANSTLLDVIMQE</sequence>
<dbReference type="SUPFAM" id="SSF53955">
    <property type="entry name" value="Lysozyme-like"/>
    <property type="match status" value="1"/>
</dbReference>
<keyword evidence="6" id="KW-0328">Glycosyltransferase</keyword>
<evidence type="ECO:0000256" key="9">
    <source>
        <dbReference type="ARBA" id="ARBA00022960"/>
    </source>
</evidence>
<keyword evidence="7" id="KW-0808">Transferase</keyword>
<protein>
    <submittedName>
        <fullName evidence="19">Penicillin-binding protein</fullName>
    </submittedName>
</protein>
<feature type="compositionally biased region" description="Basic and acidic residues" evidence="15">
    <location>
        <begin position="737"/>
        <end position="746"/>
    </location>
</feature>
<dbReference type="RefSeq" id="WP_201651780.1">
    <property type="nucleotide sequence ID" value="NZ_JAEQNC010000001.1"/>
</dbReference>
<dbReference type="Pfam" id="PF00905">
    <property type="entry name" value="Transpeptidase"/>
    <property type="match status" value="1"/>
</dbReference>
<feature type="transmembrane region" description="Helical" evidence="16">
    <location>
        <begin position="74"/>
        <end position="95"/>
    </location>
</feature>
<evidence type="ECO:0000256" key="5">
    <source>
        <dbReference type="ARBA" id="ARBA00022670"/>
    </source>
</evidence>
<evidence type="ECO:0000256" key="2">
    <source>
        <dbReference type="ARBA" id="ARBA00007090"/>
    </source>
</evidence>
<gene>
    <name evidence="19" type="ORF">JJB09_00655</name>
</gene>
<evidence type="ECO:0000313" key="20">
    <source>
        <dbReference type="Proteomes" id="UP000633219"/>
    </source>
</evidence>
<evidence type="ECO:0000256" key="10">
    <source>
        <dbReference type="ARBA" id="ARBA00022984"/>
    </source>
</evidence>
<evidence type="ECO:0000256" key="12">
    <source>
        <dbReference type="ARBA" id="ARBA00023316"/>
    </source>
</evidence>
<accession>A0A937CM47</accession>
<dbReference type="NCBIfam" id="TIGR02074">
    <property type="entry name" value="PBP_1a_fam"/>
    <property type="match status" value="1"/>
</dbReference>
<dbReference type="GO" id="GO:0008360">
    <property type="term" value="P:regulation of cell shape"/>
    <property type="evidence" value="ECO:0007669"/>
    <property type="project" value="UniProtKB-KW"/>
</dbReference>
<comment type="catalytic activity">
    <reaction evidence="14">
        <text>[GlcNAc-(1-&gt;4)-Mur2Ac(oyl-L-Ala-gamma-D-Glu-L-Lys-D-Ala-D-Ala)](n)-di-trans,octa-cis-undecaprenyl diphosphate + beta-D-GlcNAc-(1-&gt;4)-Mur2Ac(oyl-L-Ala-gamma-D-Glu-L-Lys-D-Ala-D-Ala)-di-trans,octa-cis-undecaprenyl diphosphate = [GlcNAc-(1-&gt;4)-Mur2Ac(oyl-L-Ala-gamma-D-Glu-L-Lys-D-Ala-D-Ala)](n+1)-di-trans,octa-cis-undecaprenyl diphosphate + di-trans,octa-cis-undecaprenyl diphosphate + H(+)</text>
        <dbReference type="Rhea" id="RHEA:23708"/>
        <dbReference type="Rhea" id="RHEA-COMP:9602"/>
        <dbReference type="Rhea" id="RHEA-COMP:9603"/>
        <dbReference type="ChEBI" id="CHEBI:15378"/>
        <dbReference type="ChEBI" id="CHEBI:58405"/>
        <dbReference type="ChEBI" id="CHEBI:60033"/>
        <dbReference type="ChEBI" id="CHEBI:78435"/>
        <dbReference type="EC" id="2.4.99.28"/>
    </reaction>
</comment>
<evidence type="ECO:0000256" key="4">
    <source>
        <dbReference type="ARBA" id="ARBA00022645"/>
    </source>
</evidence>
<dbReference type="Gene3D" id="1.10.3810.10">
    <property type="entry name" value="Biosynthetic peptidoglycan transglycosylase-like"/>
    <property type="match status" value="1"/>
</dbReference>
<evidence type="ECO:0000256" key="15">
    <source>
        <dbReference type="SAM" id="MobiDB-lite"/>
    </source>
</evidence>
<evidence type="ECO:0000256" key="13">
    <source>
        <dbReference type="ARBA" id="ARBA00034000"/>
    </source>
</evidence>
<dbReference type="Pfam" id="PF00912">
    <property type="entry name" value="Transgly"/>
    <property type="match status" value="1"/>
</dbReference>
<evidence type="ECO:0000256" key="3">
    <source>
        <dbReference type="ARBA" id="ARBA00007739"/>
    </source>
</evidence>
<dbReference type="PANTHER" id="PTHR32282">
    <property type="entry name" value="BINDING PROTEIN TRANSPEPTIDASE, PUTATIVE-RELATED"/>
    <property type="match status" value="1"/>
</dbReference>
<feature type="region of interest" description="Disordered" evidence="15">
    <location>
        <begin position="1"/>
        <end position="62"/>
    </location>
</feature>
<dbReference type="InterPro" id="IPR001264">
    <property type="entry name" value="Glyco_trans_51"/>
</dbReference>
<organism evidence="19 20">
    <name type="scientific">Rhizobium setariae</name>
    <dbReference type="NCBI Taxonomy" id="2801340"/>
    <lineage>
        <taxon>Bacteria</taxon>
        <taxon>Pseudomonadati</taxon>
        <taxon>Pseudomonadota</taxon>
        <taxon>Alphaproteobacteria</taxon>
        <taxon>Hyphomicrobiales</taxon>
        <taxon>Rhizobiaceae</taxon>
        <taxon>Rhizobium/Agrobacterium group</taxon>
        <taxon>Rhizobium</taxon>
    </lineage>
</organism>
<proteinExistence type="inferred from homology"/>
<evidence type="ECO:0000259" key="18">
    <source>
        <dbReference type="Pfam" id="PF00912"/>
    </source>
</evidence>
<dbReference type="InterPro" id="IPR001460">
    <property type="entry name" value="PCN-bd_Tpept"/>
</dbReference>
<keyword evidence="16" id="KW-0472">Membrane</keyword>
<feature type="domain" description="Glycosyl transferase family 51" evidence="18">
    <location>
        <begin position="129"/>
        <end position="295"/>
    </location>
</feature>
<dbReference type="GO" id="GO:0030288">
    <property type="term" value="C:outer membrane-bounded periplasmic space"/>
    <property type="evidence" value="ECO:0007669"/>
    <property type="project" value="TreeGrafter"/>
</dbReference>
<evidence type="ECO:0000256" key="1">
    <source>
        <dbReference type="ARBA" id="ARBA00004752"/>
    </source>
</evidence>
<dbReference type="Proteomes" id="UP000633219">
    <property type="component" value="Unassembled WGS sequence"/>
</dbReference>
<keyword evidence="10" id="KW-0573">Peptidoglycan synthesis</keyword>
<feature type="compositionally biased region" description="Low complexity" evidence="15">
    <location>
        <begin position="37"/>
        <end position="53"/>
    </location>
</feature>
<evidence type="ECO:0000256" key="16">
    <source>
        <dbReference type="SAM" id="Phobius"/>
    </source>
</evidence>
<dbReference type="InterPro" id="IPR023346">
    <property type="entry name" value="Lysozyme-like_dom_sf"/>
</dbReference>
<keyword evidence="20" id="KW-1185">Reference proteome</keyword>
<comment type="catalytic activity">
    <reaction evidence="13">
        <text>Preferential cleavage: (Ac)2-L-Lys-D-Ala-|-D-Ala. Also transpeptidation of peptidyl-alanyl moieties that are N-acyl substituents of D-alanine.</text>
        <dbReference type="EC" id="3.4.16.4"/>
    </reaction>
</comment>
<keyword evidence="12" id="KW-0961">Cell wall biogenesis/degradation</keyword>
<keyword evidence="5" id="KW-0645">Protease</keyword>
<comment type="caution">
    <text evidence="19">The sequence shown here is derived from an EMBL/GenBank/DDBJ whole genome shotgun (WGS) entry which is preliminary data.</text>
</comment>
<keyword evidence="16" id="KW-0812">Transmembrane</keyword>
<comment type="similarity">
    <text evidence="2">In the C-terminal section; belongs to the transpeptidase family.</text>
</comment>
<evidence type="ECO:0000256" key="7">
    <source>
        <dbReference type="ARBA" id="ARBA00022679"/>
    </source>
</evidence>
<feature type="domain" description="Penicillin-binding protein transpeptidase" evidence="17">
    <location>
        <begin position="387"/>
        <end position="610"/>
    </location>
</feature>
<dbReference type="GO" id="GO:0008658">
    <property type="term" value="F:penicillin binding"/>
    <property type="evidence" value="ECO:0007669"/>
    <property type="project" value="InterPro"/>
</dbReference>
<feature type="compositionally biased region" description="Low complexity" evidence="15">
    <location>
        <begin position="702"/>
        <end position="713"/>
    </location>
</feature>
<reference evidence="19" key="1">
    <citation type="submission" date="2021-01" db="EMBL/GenBank/DDBJ databases">
        <title>Rhizobium sp. strain KVB221 16S ribosomal RNA gene Genome sequencing and assembly.</title>
        <authorList>
            <person name="Kang M."/>
        </authorList>
    </citation>
    <scope>NUCLEOTIDE SEQUENCE</scope>
    <source>
        <strain evidence="19">KVB221</strain>
    </source>
</reference>
<dbReference type="GO" id="GO:0009252">
    <property type="term" value="P:peptidoglycan biosynthetic process"/>
    <property type="evidence" value="ECO:0007669"/>
    <property type="project" value="UniProtKB-KW"/>
</dbReference>
<name>A0A937CM47_9HYPH</name>
<evidence type="ECO:0000256" key="6">
    <source>
        <dbReference type="ARBA" id="ARBA00022676"/>
    </source>
</evidence>
<comment type="similarity">
    <text evidence="3">In the N-terminal section; belongs to the glycosyltransferase 51 family.</text>
</comment>
<dbReference type="GO" id="GO:0071555">
    <property type="term" value="P:cell wall organization"/>
    <property type="evidence" value="ECO:0007669"/>
    <property type="project" value="UniProtKB-KW"/>
</dbReference>
<keyword evidence="11" id="KW-0511">Multifunctional enzyme</keyword>
<dbReference type="PANTHER" id="PTHR32282:SF33">
    <property type="entry name" value="PEPTIDOGLYCAN GLYCOSYLTRANSFERASE"/>
    <property type="match status" value="1"/>
</dbReference>
<evidence type="ECO:0000256" key="11">
    <source>
        <dbReference type="ARBA" id="ARBA00023268"/>
    </source>
</evidence>
<keyword evidence="16" id="KW-1133">Transmembrane helix</keyword>
<dbReference type="GO" id="GO:0006508">
    <property type="term" value="P:proteolysis"/>
    <property type="evidence" value="ECO:0007669"/>
    <property type="project" value="UniProtKB-KW"/>
</dbReference>
<keyword evidence="9" id="KW-0133">Cell shape</keyword>
<evidence type="ECO:0000256" key="14">
    <source>
        <dbReference type="ARBA" id="ARBA00049902"/>
    </source>
</evidence>
<dbReference type="FunFam" id="1.10.3810.10:FF:000001">
    <property type="entry name" value="Penicillin-binding protein 1A"/>
    <property type="match status" value="1"/>
</dbReference>
<dbReference type="SUPFAM" id="SSF56601">
    <property type="entry name" value="beta-lactamase/transpeptidase-like"/>
    <property type="match status" value="1"/>
</dbReference>
<dbReference type="Gene3D" id="3.40.710.10">
    <property type="entry name" value="DD-peptidase/beta-lactamase superfamily"/>
    <property type="match status" value="1"/>
</dbReference>
<keyword evidence="4" id="KW-0121">Carboxypeptidase</keyword>
<feature type="region of interest" description="Disordered" evidence="15">
    <location>
        <begin position="693"/>
        <end position="779"/>
    </location>
</feature>
<comment type="pathway">
    <text evidence="1">Cell wall biogenesis; peptidoglycan biosynthesis.</text>
</comment>
<evidence type="ECO:0000313" key="19">
    <source>
        <dbReference type="EMBL" id="MBL0370524.1"/>
    </source>
</evidence>
<dbReference type="GO" id="GO:0008955">
    <property type="term" value="F:peptidoglycan glycosyltransferase activity"/>
    <property type="evidence" value="ECO:0007669"/>
    <property type="project" value="UniProtKB-EC"/>
</dbReference>
<dbReference type="GO" id="GO:0009002">
    <property type="term" value="F:serine-type D-Ala-D-Ala carboxypeptidase activity"/>
    <property type="evidence" value="ECO:0007669"/>
    <property type="project" value="UniProtKB-EC"/>
</dbReference>
<keyword evidence="8" id="KW-0378">Hydrolase</keyword>
<dbReference type="InterPro" id="IPR012338">
    <property type="entry name" value="Beta-lactam/transpept-like"/>
</dbReference>
<evidence type="ECO:0000256" key="8">
    <source>
        <dbReference type="ARBA" id="ARBA00022801"/>
    </source>
</evidence>
<evidence type="ECO:0000259" key="17">
    <source>
        <dbReference type="Pfam" id="PF00905"/>
    </source>
</evidence>
<dbReference type="InterPro" id="IPR050396">
    <property type="entry name" value="Glycosyltr_51/Transpeptidase"/>
</dbReference>
<dbReference type="InterPro" id="IPR036950">
    <property type="entry name" value="PBP_transglycosylase"/>
</dbReference>
<dbReference type="AlphaFoldDB" id="A0A937CM47"/>
<dbReference type="EMBL" id="JAEQNC010000001">
    <property type="protein sequence ID" value="MBL0370524.1"/>
    <property type="molecule type" value="Genomic_DNA"/>
</dbReference>